<name>A0ABR9AJF3_9BACT</name>
<reference evidence="5 6" key="1">
    <citation type="submission" date="2020-09" db="EMBL/GenBank/DDBJ databases">
        <title>Echinicola sp. CAU 1574 isolated from sand of Sido Beach.</title>
        <authorList>
            <person name="Kim W."/>
        </authorList>
    </citation>
    <scope>NUCLEOTIDE SEQUENCE [LARGE SCALE GENOMIC DNA]</scope>
    <source>
        <strain evidence="5 6">CAU 1574</strain>
    </source>
</reference>
<organism evidence="5 6">
    <name type="scientific">Echinicola arenosa</name>
    <dbReference type="NCBI Taxonomy" id="2774144"/>
    <lineage>
        <taxon>Bacteria</taxon>
        <taxon>Pseudomonadati</taxon>
        <taxon>Bacteroidota</taxon>
        <taxon>Cytophagia</taxon>
        <taxon>Cytophagales</taxon>
        <taxon>Cyclobacteriaceae</taxon>
        <taxon>Echinicola</taxon>
    </lineage>
</organism>
<accession>A0ABR9AJF3</accession>
<dbReference type="Gene3D" id="1.10.3630.10">
    <property type="entry name" value="yeast vps74-n-term truncation variant domain like"/>
    <property type="match status" value="1"/>
</dbReference>
<evidence type="ECO:0000313" key="6">
    <source>
        <dbReference type="Proteomes" id="UP000647133"/>
    </source>
</evidence>
<dbReference type="InterPro" id="IPR008628">
    <property type="entry name" value="GPP34-like"/>
</dbReference>
<comment type="subcellular location">
    <subcellularLocation>
        <location evidence="1">Golgi apparatus membrane</location>
        <topology evidence="1">Peripheral membrane protein</topology>
        <orientation evidence="1">Cytoplasmic side</orientation>
    </subcellularLocation>
</comment>
<dbReference type="Pfam" id="PF05719">
    <property type="entry name" value="GPP34"/>
    <property type="match status" value="1"/>
</dbReference>
<keyword evidence="3" id="KW-0446">Lipid-binding</keyword>
<keyword evidence="6" id="KW-1185">Reference proteome</keyword>
<gene>
    <name evidence="5" type="ORF">IFO69_09270</name>
</gene>
<evidence type="ECO:0000256" key="3">
    <source>
        <dbReference type="ARBA" id="ARBA00023121"/>
    </source>
</evidence>
<evidence type="ECO:0000256" key="2">
    <source>
        <dbReference type="ARBA" id="ARBA00023034"/>
    </source>
</evidence>
<sequence>MELSIAKKFLLLAQHPEKARMLISGVHIQYGLAGALLLQMSLEDKIEVSGEDILTVKRGANFNDPFLEEVAQMIQRSKKPRKMRYWIQKVGPKALKWRHQFYDQMAQERLIRVEKKKFLGLIPYTLTYLVNSQIRNKMIQALKSDVFRKKDIIPENMAVLGLIEACKMHNVLSKEKSQLESIKKDLKQLVKESPISATVDQTIRQVQAAIISTIVATTVATNVATSSG</sequence>
<evidence type="ECO:0000256" key="4">
    <source>
        <dbReference type="ARBA" id="ARBA00023136"/>
    </source>
</evidence>
<protein>
    <submittedName>
        <fullName evidence="5">GPP34 family phosphoprotein</fullName>
    </submittedName>
</protein>
<dbReference type="RefSeq" id="WP_192009780.1">
    <property type="nucleotide sequence ID" value="NZ_JACYTQ010000002.1"/>
</dbReference>
<dbReference type="Proteomes" id="UP000647133">
    <property type="component" value="Unassembled WGS sequence"/>
</dbReference>
<evidence type="ECO:0000313" key="5">
    <source>
        <dbReference type="EMBL" id="MBD8488933.1"/>
    </source>
</evidence>
<comment type="caution">
    <text evidence="5">The sequence shown here is derived from an EMBL/GenBank/DDBJ whole genome shotgun (WGS) entry which is preliminary data.</text>
</comment>
<dbReference type="EMBL" id="JACYTQ010000002">
    <property type="protein sequence ID" value="MBD8488933.1"/>
    <property type="molecule type" value="Genomic_DNA"/>
</dbReference>
<keyword evidence="4" id="KW-0472">Membrane</keyword>
<evidence type="ECO:0000256" key="1">
    <source>
        <dbReference type="ARBA" id="ARBA00004255"/>
    </source>
</evidence>
<dbReference type="InterPro" id="IPR038261">
    <property type="entry name" value="GPP34-like_sf"/>
</dbReference>
<proteinExistence type="predicted"/>
<keyword evidence="2" id="KW-0333">Golgi apparatus</keyword>